<organism evidence="2 3">
    <name type="scientific">Petrolisthes cinctipes</name>
    <name type="common">Flat porcelain crab</name>
    <dbReference type="NCBI Taxonomy" id="88211"/>
    <lineage>
        <taxon>Eukaryota</taxon>
        <taxon>Metazoa</taxon>
        <taxon>Ecdysozoa</taxon>
        <taxon>Arthropoda</taxon>
        <taxon>Crustacea</taxon>
        <taxon>Multicrustacea</taxon>
        <taxon>Malacostraca</taxon>
        <taxon>Eumalacostraca</taxon>
        <taxon>Eucarida</taxon>
        <taxon>Decapoda</taxon>
        <taxon>Pleocyemata</taxon>
        <taxon>Anomura</taxon>
        <taxon>Galatheoidea</taxon>
        <taxon>Porcellanidae</taxon>
        <taxon>Petrolisthes</taxon>
    </lineage>
</organism>
<proteinExistence type="predicted"/>
<accession>A0AAE1G1J3</accession>
<evidence type="ECO:0000313" key="3">
    <source>
        <dbReference type="Proteomes" id="UP001286313"/>
    </source>
</evidence>
<reference evidence="2" key="1">
    <citation type="submission" date="2023-10" db="EMBL/GenBank/DDBJ databases">
        <title>Genome assemblies of two species of porcelain crab, Petrolisthes cinctipes and Petrolisthes manimaculis (Anomura: Porcellanidae).</title>
        <authorList>
            <person name="Angst P."/>
        </authorList>
    </citation>
    <scope>NUCLEOTIDE SEQUENCE</scope>
    <source>
        <strain evidence="2">PB745_01</strain>
        <tissue evidence="2">Gill</tissue>
    </source>
</reference>
<sequence>MTGEKAKGVKSVGVLVILAVLGTALAGDMMRKSIVFDKATPDVFYCPLDKPTSFEKMYVRSRPLENLCEFDGKGLPEDYKSDCYNDVDESEYACKEKKRIMMRRERCTNPSLRTQMRLHPPGSENHPSRRRALGARRRH</sequence>
<feature type="compositionally biased region" description="Basic residues" evidence="1">
    <location>
        <begin position="128"/>
        <end position="139"/>
    </location>
</feature>
<evidence type="ECO:0000256" key="1">
    <source>
        <dbReference type="SAM" id="MobiDB-lite"/>
    </source>
</evidence>
<comment type="caution">
    <text evidence="2">The sequence shown here is derived from an EMBL/GenBank/DDBJ whole genome shotgun (WGS) entry which is preliminary data.</text>
</comment>
<dbReference type="Proteomes" id="UP001286313">
    <property type="component" value="Unassembled WGS sequence"/>
</dbReference>
<dbReference type="EMBL" id="JAWQEG010000865">
    <property type="protein sequence ID" value="KAK3884637.1"/>
    <property type="molecule type" value="Genomic_DNA"/>
</dbReference>
<evidence type="ECO:0000313" key="2">
    <source>
        <dbReference type="EMBL" id="KAK3884637.1"/>
    </source>
</evidence>
<feature type="region of interest" description="Disordered" evidence="1">
    <location>
        <begin position="106"/>
        <end position="139"/>
    </location>
</feature>
<keyword evidence="3" id="KW-1185">Reference proteome</keyword>
<gene>
    <name evidence="2" type="ORF">Pcinc_011102</name>
</gene>
<dbReference type="AlphaFoldDB" id="A0AAE1G1J3"/>
<protein>
    <submittedName>
        <fullName evidence="2">Uncharacterized protein</fullName>
    </submittedName>
</protein>
<name>A0AAE1G1J3_PETCI</name>